<dbReference type="GO" id="GO:0051213">
    <property type="term" value="F:dioxygenase activity"/>
    <property type="evidence" value="ECO:0007669"/>
    <property type="project" value="UniProtKB-KW"/>
</dbReference>
<accession>A0A1G7HN51</accession>
<dbReference type="Gene3D" id="2.102.10.10">
    <property type="entry name" value="Rieske [2Fe-2S] iron-sulphur domain"/>
    <property type="match status" value="1"/>
</dbReference>
<dbReference type="PANTHER" id="PTHR21496:SF23">
    <property type="entry name" value="3-PHENYLPROPIONATE_CINNAMIC ACID DIOXYGENASE FERREDOXIN SUBUNIT"/>
    <property type="match status" value="1"/>
</dbReference>
<dbReference type="PANTHER" id="PTHR21496">
    <property type="entry name" value="FERREDOXIN-RELATED"/>
    <property type="match status" value="1"/>
</dbReference>
<dbReference type="RefSeq" id="WP_091763709.1">
    <property type="nucleotide sequence ID" value="NZ_FNBT01000001.1"/>
</dbReference>
<evidence type="ECO:0000256" key="1">
    <source>
        <dbReference type="ARBA" id="ARBA00022714"/>
    </source>
</evidence>
<dbReference type="CDD" id="cd03528">
    <property type="entry name" value="Rieske_RO_ferredoxin"/>
    <property type="match status" value="1"/>
</dbReference>
<keyword evidence="3" id="KW-0408">Iron</keyword>
<keyword evidence="4" id="KW-0411">Iron-sulfur</keyword>
<evidence type="ECO:0000256" key="2">
    <source>
        <dbReference type="ARBA" id="ARBA00022723"/>
    </source>
</evidence>
<dbReference type="PROSITE" id="PS51296">
    <property type="entry name" value="RIESKE"/>
    <property type="match status" value="1"/>
</dbReference>
<dbReference type="AlphaFoldDB" id="A0A1G7HN51"/>
<keyword evidence="7" id="KW-1185">Reference proteome</keyword>
<dbReference type="Proteomes" id="UP000199406">
    <property type="component" value="Unassembled WGS sequence"/>
</dbReference>
<dbReference type="Pfam" id="PF00355">
    <property type="entry name" value="Rieske"/>
    <property type="match status" value="1"/>
</dbReference>
<keyword evidence="2" id="KW-0479">Metal-binding</keyword>
<sequence>MAFERVCALSDVPENGALRVELSDVDVAVVRFEGQLYALEDRCSHADVPLSEGDVEQFGGAPTIECFLHGSCFDLRTGEPTNLPATEPVDVYPVRVEGEDVLVDTEAEATASAVESSHAAGN</sequence>
<reference evidence="7" key="1">
    <citation type="submission" date="2016-10" db="EMBL/GenBank/DDBJ databases">
        <authorList>
            <person name="Varghese N."/>
            <person name="Submissions S."/>
        </authorList>
    </citation>
    <scope>NUCLEOTIDE SEQUENCE [LARGE SCALE GENOMIC DNA]</scope>
    <source>
        <strain evidence="7">DSM 44268</strain>
    </source>
</reference>
<dbReference type="EMBL" id="FNBT01000001">
    <property type="protein sequence ID" value="SDF01776.1"/>
    <property type="molecule type" value="Genomic_DNA"/>
</dbReference>
<keyword evidence="6" id="KW-0560">Oxidoreductase</keyword>
<keyword evidence="6" id="KW-0223">Dioxygenase</keyword>
<proteinExistence type="predicted"/>
<name>A0A1G7HN51_9ACTN</name>
<feature type="domain" description="Rieske" evidence="5">
    <location>
        <begin position="4"/>
        <end position="103"/>
    </location>
</feature>
<dbReference type="SUPFAM" id="SSF50022">
    <property type="entry name" value="ISP domain"/>
    <property type="match status" value="1"/>
</dbReference>
<dbReference type="InterPro" id="IPR036922">
    <property type="entry name" value="Rieske_2Fe-2S_sf"/>
</dbReference>
<organism evidence="6 7">
    <name type="scientific">Blastococcus aurantiacus</name>
    <dbReference type="NCBI Taxonomy" id="1550231"/>
    <lineage>
        <taxon>Bacteria</taxon>
        <taxon>Bacillati</taxon>
        <taxon>Actinomycetota</taxon>
        <taxon>Actinomycetes</taxon>
        <taxon>Geodermatophilales</taxon>
        <taxon>Geodermatophilaceae</taxon>
        <taxon>Blastococcus</taxon>
    </lineage>
</organism>
<evidence type="ECO:0000313" key="6">
    <source>
        <dbReference type="EMBL" id="SDF01776.1"/>
    </source>
</evidence>
<evidence type="ECO:0000256" key="4">
    <source>
        <dbReference type="ARBA" id="ARBA00023014"/>
    </source>
</evidence>
<evidence type="ECO:0000313" key="7">
    <source>
        <dbReference type="Proteomes" id="UP000199406"/>
    </source>
</evidence>
<dbReference type="InterPro" id="IPR017941">
    <property type="entry name" value="Rieske_2Fe-2S"/>
</dbReference>
<dbReference type="GO" id="GO:0051537">
    <property type="term" value="F:2 iron, 2 sulfur cluster binding"/>
    <property type="evidence" value="ECO:0007669"/>
    <property type="project" value="UniProtKB-KW"/>
</dbReference>
<gene>
    <name evidence="6" type="ORF">SAMN05660662_0719</name>
</gene>
<dbReference type="GO" id="GO:0016705">
    <property type="term" value="F:oxidoreductase activity, acting on paired donors, with incorporation or reduction of molecular oxygen"/>
    <property type="evidence" value="ECO:0007669"/>
    <property type="project" value="UniProtKB-ARBA"/>
</dbReference>
<keyword evidence="1" id="KW-0001">2Fe-2S</keyword>
<dbReference type="GO" id="GO:0004497">
    <property type="term" value="F:monooxygenase activity"/>
    <property type="evidence" value="ECO:0007669"/>
    <property type="project" value="UniProtKB-ARBA"/>
</dbReference>
<evidence type="ECO:0000256" key="3">
    <source>
        <dbReference type="ARBA" id="ARBA00023004"/>
    </source>
</evidence>
<protein>
    <submittedName>
        <fullName evidence="6">3-phenylpropionate/trans-cinnamate dioxygenase ferredoxin subunit</fullName>
    </submittedName>
</protein>
<evidence type="ECO:0000259" key="5">
    <source>
        <dbReference type="PROSITE" id="PS51296"/>
    </source>
</evidence>
<dbReference type="STRING" id="1550231.SAMN05660662_0719"/>
<dbReference type="OrthoDB" id="147178at2"/>
<dbReference type="GO" id="GO:0046872">
    <property type="term" value="F:metal ion binding"/>
    <property type="evidence" value="ECO:0007669"/>
    <property type="project" value="UniProtKB-KW"/>
</dbReference>